<proteinExistence type="predicted"/>
<gene>
    <name evidence="1" type="ORF">OS493_022612</name>
</gene>
<protein>
    <submittedName>
        <fullName evidence="1">Uncharacterized protein</fullName>
    </submittedName>
</protein>
<evidence type="ECO:0000313" key="2">
    <source>
        <dbReference type="Proteomes" id="UP001163046"/>
    </source>
</evidence>
<dbReference type="AlphaFoldDB" id="A0A9X0CQP3"/>
<reference evidence="1" key="1">
    <citation type="submission" date="2023-01" db="EMBL/GenBank/DDBJ databases">
        <title>Genome assembly of the deep-sea coral Lophelia pertusa.</title>
        <authorList>
            <person name="Herrera S."/>
            <person name="Cordes E."/>
        </authorList>
    </citation>
    <scope>NUCLEOTIDE SEQUENCE</scope>
    <source>
        <strain evidence="1">USNM1676648</strain>
        <tissue evidence="1">Polyp</tissue>
    </source>
</reference>
<sequence>MDRRLHLETEARRQRGKHGLYMVSISNIVHWAITYHCAKFDAFTIKCTIVSPFCRTISAEYSPVTTCSESEESLHPVQNLQTMSADHVISPPVMGPLTLDENIKAMQMQIQSDFQELLQCKDNVKKQSEMCSPERVIADVDKINC</sequence>
<keyword evidence="2" id="KW-1185">Reference proteome</keyword>
<dbReference type="EMBL" id="MU826841">
    <property type="protein sequence ID" value="KAJ7371891.1"/>
    <property type="molecule type" value="Genomic_DNA"/>
</dbReference>
<accession>A0A9X0CQP3</accession>
<name>A0A9X0CQP3_9CNID</name>
<comment type="caution">
    <text evidence="1">The sequence shown here is derived from an EMBL/GenBank/DDBJ whole genome shotgun (WGS) entry which is preliminary data.</text>
</comment>
<evidence type="ECO:0000313" key="1">
    <source>
        <dbReference type="EMBL" id="KAJ7371891.1"/>
    </source>
</evidence>
<organism evidence="1 2">
    <name type="scientific">Desmophyllum pertusum</name>
    <dbReference type="NCBI Taxonomy" id="174260"/>
    <lineage>
        <taxon>Eukaryota</taxon>
        <taxon>Metazoa</taxon>
        <taxon>Cnidaria</taxon>
        <taxon>Anthozoa</taxon>
        <taxon>Hexacorallia</taxon>
        <taxon>Scleractinia</taxon>
        <taxon>Caryophylliina</taxon>
        <taxon>Caryophylliidae</taxon>
        <taxon>Desmophyllum</taxon>
    </lineage>
</organism>
<dbReference type="Proteomes" id="UP001163046">
    <property type="component" value="Unassembled WGS sequence"/>
</dbReference>